<dbReference type="InterPro" id="IPR016181">
    <property type="entry name" value="Acyl_CoA_acyltransferase"/>
</dbReference>
<evidence type="ECO:0000313" key="2">
    <source>
        <dbReference type="EMBL" id="MDR6549761.1"/>
    </source>
</evidence>
<dbReference type="Proteomes" id="UP001267290">
    <property type="component" value="Unassembled WGS sequence"/>
</dbReference>
<organism evidence="2 3">
    <name type="scientific">Paenibacillus qinlingensis</name>
    <dbReference type="NCBI Taxonomy" id="1837343"/>
    <lineage>
        <taxon>Bacteria</taxon>
        <taxon>Bacillati</taxon>
        <taxon>Bacillota</taxon>
        <taxon>Bacilli</taxon>
        <taxon>Bacillales</taxon>
        <taxon>Paenibacillaceae</taxon>
        <taxon>Paenibacillus</taxon>
    </lineage>
</organism>
<name>A0ABU1NQK5_9BACL</name>
<evidence type="ECO:0000259" key="1">
    <source>
        <dbReference type="PROSITE" id="PS51186"/>
    </source>
</evidence>
<gene>
    <name evidence="2" type="ORF">J2736_000944</name>
</gene>
<reference evidence="2 3" key="1">
    <citation type="submission" date="2023-07" db="EMBL/GenBank/DDBJ databases">
        <title>Sorghum-associated microbial communities from plants grown in Nebraska, USA.</title>
        <authorList>
            <person name="Schachtman D."/>
        </authorList>
    </citation>
    <scope>NUCLEOTIDE SEQUENCE [LARGE SCALE GENOMIC DNA]</scope>
    <source>
        <strain evidence="2 3">CC258</strain>
    </source>
</reference>
<keyword evidence="3" id="KW-1185">Reference proteome</keyword>
<dbReference type="RefSeq" id="WP_310224005.1">
    <property type="nucleotide sequence ID" value="NZ_JAVDSB010000001.1"/>
</dbReference>
<dbReference type="PROSITE" id="PS51186">
    <property type="entry name" value="GNAT"/>
    <property type="match status" value="1"/>
</dbReference>
<feature type="domain" description="N-acetyltransferase" evidence="1">
    <location>
        <begin position="139"/>
        <end position="277"/>
    </location>
</feature>
<accession>A0ABU1NQK5</accession>
<dbReference type="EMBL" id="JAVDSB010000001">
    <property type="protein sequence ID" value="MDR6549761.1"/>
    <property type="molecule type" value="Genomic_DNA"/>
</dbReference>
<sequence length="277" mass="30309">MKTNLVTHAHIEIEKIEQEAWFDLFTTATDNNALNSSVTCKRFGTSVALADPTTPIFTFNRVLGLGIGKPASKAEVELAIAWMNEYAAPSYALQIASTTHPDTIEKQVQAKGLKRTGNGLAKFYRNATPAVSHPNQSSLEVKIVTPQCAADFGHVVQAGFGLPVSVIPWFSALVGRPKWKIYVAYDNSVPVACGAMYIDNNWAWFGIDATLVEYRGRGAQNALIKRRITDGISAGVIGFTAETGQPSEGEEDNNKSYSNYLLAGFNRLYIRPNYVNK</sequence>
<dbReference type="Gene3D" id="3.40.630.30">
    <property type="match status" value="1"/>
</dbReference>
<protein>
    <recommendedName>
        <fullName evidence="1">N-acetyltransferase domain-containing protein</fullName>
    </recommendedName>
</protein>
<proteinExistence type="predicted"/>
<evidence type="ECO:0000313" key="3">
    <source>
        <dbReference type="Proteomes" id="UP001267290"/>
    </source>
</evidence>
<dbReference type="SUPFAM" id="SSF55729">
    <property type="entry name" value="Acyl-CoA N-acyltransferases (Nat)"/>
    <property type="match status" value="1"/>
</dbReference>
<dbReference type="InterPro" id="IPR000182">
    <property type="entry name" value="GNAT_dom"/>
</dbReference>
<comment type="caution">
    <text evidence="2">The sequence shown here is derived from an EMBL/GenBank/DDBJ whole genome shotgun (WGS) entry which is preliminary data.</text>
</comment>